<feature type="region of interest" description="Disordered" evidence="2">
    <location>
        <begin position="445"/>
        <end position="480"/>
    </location>
</feature>
<dbReference type="SUPFAM" id="SSF53098">
    <property type="entry name" value="Ribonuclease H-like"/>
    <property type="match status" value="1"/>
</dbReference>
<feature type="compositionally biased region" description="Low complexity" evidence="2">
    <location>
        <begin position="26"/>
        <end position="41"/>
    </location>
</feature>
<dbReference type="InterPro" id="IPR001584">
    <property type="entry name" value="Integrase_cat-core"/>
</dbReference>
<dbReference type="InterPro" id="IPR057670">
    <property type="entry name" value="SH3_retrovirus"/>
</dbReference>
<dbReference type="EMBL" id="BQNB010008624">
    <property type="protein sequence ID" value="GJS51982.1"/>
    <property type="molecule type" value="Genomic_DNA"/>
</dbReference>
<gene>
    <name evidence="4" type="ORF">Tco_0625344</name>
</gene>
<dbReference type="CDD" id="cd09272">
    <property type="entry name" value="RNase_HI_RT_Ty1"/>
    <property type="match status" value="1"/>
</dbReference>
<dbReference type="InterPro" id="IPR054722">
    <property type="entry name" value="PolX-like_BBD"/>
</dbReference>
<dbReference type="Gene3D" id="3.30.420.10">
    <property type="entry name" value="Ribonuclease H-like superfamily/Ribonuclease H"/>
    <property type="match status" value="1"/>
</dbReference>
<feature type="region of interest" description="Disordered" evidence="2">
    <location>
        <begin position="21"/>
        <end position="49"/>
    </location>
</feature>
<keyword evidence="1" id="KW-0378">Hydrolase</keyword>
<dbReference type="PANTHER" id="PTHR11439">
    <property type="entry name" value="GAG-POL-RELATED RETROTRANSPOSON"/>
    <property type="match status" value="1"/>
</dbReference>
<keyword evidence="1" id="KW-0064">Aspartyl protease</keyword>
<feature type="compositionally biased region" description="Low complexity" evidence="2">
    <location>
        <begin position="445"/>
        <end position="458"/>
    </location>
</feature>
<dbReference type="Pfam" id="PF22936">
    <property type="entry name" value="Pol_BBD"/>
    <property type="match status" value="1"/>
</dbReference>
<sequence length="885" mass="100295">MTLQSETPKPVVTLVYSRKPKKSKNIDPISKPKIIKSANNKEPSKSWESTVSNVPSSSLDTCRSSKLFSVKFGNDHVAKIMGYGDYQIGNVTISRVYYVEGLGHNLFSVGQFCDSNLKVAFRQHTCFIRNLEGLTKLKFEKDHLCSACAMGKSKKKIHKPKSEDTNQEKLYLLHMDLCGPMRVASVNGKKFHNQVSQDDPSVVRRIRTDNGTEFVNQTLREYYEKVGISHETSVARSPQQNGVVERRNHTLIKAARTMLIYAKALLFLWAEAVATACYTQNRSMIRLRHGKTPYELLHNKTPDISFLYMFGALCNPTNDSENLGKLQPKADIGIFISYAPTKKAFRIYNRRTRRIIETIHVDFDELTAMASEHSSSEPALHEMTPATISSGLVPNPSSSTPFVPPSRIEWDILFQPLFDELLNPPPSVDLPAPKVITPIPGVFAPEPAASTGSPSSTTVDQDAPCPSNSQTTPETQSPVISNDVEEDNHDLDVAHMNNDMFFGILKNKARSVTRGYHQEEGIDFEESFALVARIEAIRIFLAFVAQKNMIVYQMDVKTAFLNGILGEEVYVSQSDGFMDQDNPNHVYKLKKALYGLKQAPRAWYDLLLNFLLTQDFSKGTVDPTLFIRRQGNDILLKPKLDEDLQGKAIDPTYYRGMVGTLMYLTASRPDLTFDVCMCARYQAKPTEKHLHAIKRIFKYLRGTVNRVLWYLNDSSITLTAYADVDYAGCQDTRRSTSGSMQFLGERLVTWSSKRQKSVAISSMKAEYITLSGCCAQVLWMRLQLTDYGLGFNKIPMYCDNKSVIALCCNNVQHSRSKHYDIRFHFIKDQFKNGVLELYFVNTEYQLVDIFIKALCRERINFLIDKLRMRSFTPETLKQLADEAEE</sequence>
<dbReference type="InterPro" id="IPR013103">
    <property type="entry name" value="RVT_2"/>
</dbReference>
<dbReference type="PROSITE" id="PS50994">
    <property type="entry name" value="INTEGRASE"/>
    <property type="match status" value="1"/>
</dbReference>
<reference evidence="4" key="2">
    <citation type="submission" date="2022-01" db="EMBL/GenBank/DDBJ databases">
        <authorList>
            <person name="Yamashiro T."/>
            <person name="Shiraishi A."/>
            <person name="Satake H."/>
            <person name="Nakayama K."/>
        </authorList>
    </citation>
    <scope>NUCLEOTIDE SEQUENCE</scope>
</reference>
<dbReference type="InterPro" id="IPR036397">
    <property type="entry name" value="RNaseH_sf"/>
</dbReference>
<dbReference type="SUPFAM" id="SSF56672">
    <property type="entry name" value="DNA/RNA polymerases"/>
    <property type="match status" value="1"/>
</dbReference>
<comment type="caution">
    <text evidence="4">The sequence shown here is derived from an EMBL/GenBank/DDBJ whole genome shotgun (WGS) entry which is preliminary data.</text>
</comment>
<dbReference type="Pfam" id="PF07727">
    <property type="entry name" value="RVT_2"/>
    <property type="match status" value="1"/>
</dbReference>
<dbReference type="InterPro" id="IPR012337">
    <property type="entry name" value="RNaseH-like_sf"/>
</dbReference>
<proteinExistence type="predicted"/>
<evidence type="ECO:0000256" key="1">
    <source>
        <dbReference type="ARBA" id="ARBA00022750"/>
    </source>
</evidence>
<evidence type="ECO:0000313" key="5">
    <source>
        <dbReference type="Proteomes" id="UP001151760"/>
    </source>
</evidence>
<protein>
    <submittedName>
        <fullName evidence="4">Retrovirus-related pol polyprotein from transposon TNT 1-94</fullName>
    </submittedName>
</protein>
<keyword evidence="5" id="KW-1185">Reference proteome</keyword>
<accession>A0ABQ4WGJ2</accession>
<dbReference type="PANTHER" id="PTHR11439:SF495">
    <property type="entry name" value="REVERSE TRANSCRIPTASE, RNA-DEPENDENT DNA POLYMERASE-RELATED"/>
    <property type="match status" value="1"/>
</dbReference>
<dbReference type="Pfam" id="PF25597">
    <property type="entry name" value="SH3_retrovirus"/>
    <property type="match status" value="1"/>
</dbReference>
<reference evidence="4" key="1">
    <citation type="journal article" date="2022" name="Int. J. Mol. Sci.">
        <title>Draft Genome of Tanacetum Coccineum: Genomic Comparison of Closely Related Tanacetum-Family Plants.</title>
        <authorList>
            <person name="Yamashiro T."/>
            <person name="Shiraishi A."/>
            <person name="Nakayama K."/>
            <person name="Satake H."/>
        </authorList>
    </citation>
    <scope>NUCLEOTIDE SEQUENCE</scope>
</reference>
<keyword evidence="1" id="KW-0645">Protease</keyword>
<evidence type="ECO:0000313" key="4">
    <source>
        <dbReference type="EMBL" id="GJS51982.1"/>
    </source>
</evidence>
<evidence type="ECO:0000259" key="3">
    <source>
        <dbReference type="PROSITE" id="PS50994"/>
    </source>
</evidence>
<feature type="compositionally biased region" description="Polar residues" evidence="2">
    <location>
        <begin position="466"/>
        <end position="480"/>
    </location>
</feature>
<dbReference type="InterPro" id="IPR043502">
    <property type="entry name" value="DNA/RNA_pol_sf"/>
</dbReference>
<feature type="domain" description="Integrase catalytic" evidence="3">
    <location>
        <begin position="206"/>
        <end position="301"/>
    </location>
</feature>
<dbReference type="Proteomes" id="UP001151760">
    <property type="component" value="Unassembled WGS sequence"/>
</dbReference>
<evidence type="ECO:0000256" key="2">
    <source>
        <dbReference type="SAM" id="MobiDB-lite"/>
    </source>
</evidence>
<organism evidence="4 5">
    <name type="scientific">Tanacetum coccineum</name>
    <dbReference type="NCBI Taxonomy" id="301880"/>
    <lineage>
        <taxon>Eukaryota</taxon>
        <taxon>Viridiplantae</taxon>
        <taxon>Streptophyta</taxon>
        <taxon>Embryophyta</taxon>
        <taxon>Tracheophyta</taxon>
        <taxon>Spermatophyta</taxon>
        <taxon>Magnoliopsida</taxon>
        <taxon>eudicotyledons</taxon>
        <taxon>Gunneridae</taxon>
        <taxon>Pentapetalae</taxon>
        <taxon>asterids</taxon>
        <taxon>campanulids</taxon>
        <taxon>Asterales</taxon>
        <taxon>Asteraceae</taxon>
        <taxon>Asteroideae</taxon>
        <taxon>Anthemideae</taxon>
        <taxon>Anthemidinae</taxon>
        <taxon>Tanacetum</taxon>
    </lineage>
</organism>
<name>A0ABQ4WGJ2_9ASTR</name>